<dbReference type="EMBL" id="JAVXUO010002106">
    <property type="protein sequence ID" value="KAK2976184.1"/>
    <property type="molecule type" value="Genomic_DNA"/>
</dbReference>
<evidence type="ECO:0008006" key="4">
    <source>
        <dbReference type="Google" id="ProtNLM"/>
    </source>
</evidence>
<gene>
    <name evidence="2" type="ORF">RJ640_012470</name>
</gene>
<dbReference type="Pfam" id="PF03242">
    <property type="entry name" value="LEA_3a"/>
    <property type="match status" value="1"/>
</dbReference>
<name>A0AA88U9C6_9ASTE</name>
<accession>A0AA88U9C6</accession>
<proteinExistence type="predicted"/>
<dbReference type="AlphaFoldDB" id="A0AA88U9C6"/>
<evidence type="ECO:0000256" key="1">
    <source>
        <dbReference type="SAM" id="MobiDB-lite"/>
    </source>
</evidence>
<evidence type="ECO:0000313" key="3">
    <source>
        <dbReference type="Proteomes" id="UP001187471"/>
    </source>
</evidence>
<sequence>MSGSVTVVARSGMTLKNDGKEATKNTPWVPDPVTGYYRPENQAKELDPPSYLRNVVGAFRQRNANR</sequence>
<dbReference type="InterPro" id="IPR004926">
    <property type="entry name" value="LEA_3a"/>
</dbReference>
<comment type="caution">
    <text evidence="2">The sequence shown here is derived from an EMBL/GenBank/DDBJ whole genome shotgun (WGS) entry which is preliminary data.</text>
</comment>
<evidence type="ECO:0000313" key="2">
    <source>
        <dbReference type="EMBL" id="KAK2976184.1"/>
    </source>
</evidence>
<dbReference type="PANTHER" id="PTHR33509">
    <property type="entry name" value="LATE EMBRYOGENIS ABUNDANT PROTEIN 2-RELATED"/>
    <property type="match status" value="1"/>
</dbReference>
<organism evidence="2 3">
    <name type="scientific">Escallonia rubra</name>
    <dbReference type="NCBI Taxonomy" id="112253"/>
    <lineage>
        <taxon>Eukaryota</taxon>
        <taxon>Viridiplantae</taxon>
        <taxon>Streptophyta</taxon>
        <taxon>Embryophyta</taxon>
        <taxon>Tracheophyta</taxon>
        <taxon>Spermatophyta</taxon>
        <taxon>Magnoliopsida</taxon>
        <taxon>eudicotyledons</taxon>
        <taxon>Gunneridae</taxon>
        <taxon>Pentapetalae</taxon>
        <taxon>asterids</taxon>
        <taxon>campanulids</taxon>
        <taxon>Escalloniales</taxon>
        <taxon>Escalloniaceae</taxon>
        <taxon>Escallonia</taxon>
    </lineage>
</organism>
<dbReference type="GO" id="GO:0005739">
    <property type="term" value="C:mitochondrion"/>
    <property type="evidence" value="ECO:0007669"/>
    <property type="project" value="TreeGrafter"/>
</dbReference>
<keyword evidence="3" id="KW-1185">Reference proteome</keyword>
<dbReference type="GO" id="GO:0006950">
    <property type="term" value="P:response to stress"/>
    <property type="evidence" value="ECO:0007669"/>
    <property type="project" value="TreeGrafter"/>
</dbReference>
<feature type="region of interest" description="Disordered" evidence="1">
    <location>
        <begin position="16"/>
        <end position="45"/>
    </location>
</feature>
<dbReference type="Proteomes" id="UP001187471">
    <property type="component" value="Unassembled WGS sequence"/>
</dbReference>
<protein>
    <recommendedName>
        <fullName evidence="4">Late embryogenesis abundant protein</fullName>
    </recommendedName>
</protein>
<dbReference type="PANTHER" id="PTHR33509:SF5">
    <property type="entry name" value="PROTEIN SENESCENCE-ASSOCIATED GENE 21, MITOCHONDRIAL"/>
    <property type="match status" value="1"/>
</dbReference>
<reference evidence="2" key="1">
    <citation type="submission" date="2022-12" db="EMBL/GenBank/DDBJ databases">
        <title>Draft genome assemblies for two species of Escallonia (Escalloniales).</title>
        <authorList>
            <person name="Chanderbali A."/>
            <person name="Dervinis C."/>
            <person name="Anghel I."/>
            <person name="Soltis D."/>
            <person name="Soltis P."/>
            <person name="Zapata F."/>
        </authorList>
    </citation>
    <scope>NUCLEOTIDE SEQUENCE</scope>
    <source>
        <strain evidence="2">UCBG92.1500</strain>
        <tissue evidence="2">Leaf</tissue>
    </source>
</reference>